<evidence type="ECO:0000256" key="1">
    <source>
        <dbReference type="SAM" id="MobiDB-lite"/>
    </source>
</evidence>
<evidence type="ECO:0000256" key="2">
    <source>
        <dbReference type="SAM" id="SignalP"/>
    </source>
</evidence>
<feature type="compositionally biased region" description="Polar residues" evidence="1">
    <location>
        <begin position="30"/>
        <end position="41"/>
    </location>
</feature>
<feature type="signal peptide" evidence="2">
    <location>
        <begin position="1"/>
        <end position="21"/>
    </location>
</feature>
<evidence type="ECO:0000313" key="4">
    <source>
        <dbReference type="Proteomes" id="UP000617041"/>
    </source>
</evidence>
<evidence type="ECO:0000313" key="3">
    <source>
        <dbReference type="EMBL" id="MBK0393493.1"/>
    </source>
</evidence>
<dbReference type="RefSeq" id="WP_200788458.1">
    <property type="nucleotide sequence ID" value="NZ_JAEDAO010000001.1"/>
</dbReference>
<dbReference type="EMBL" id="JAEDAO010000001">
    <property type="protein sequence ID" value="MBK0393493.1"/>
    <property type="molecule type" value="Genomic_DNA"/>
</dbReference>
<feature type="compositionally biased region" description="Polar residues" evidence="1">
    <location>
        <begin position="49"/>
        <end position="70"/>
    </location>
</feature>
<feature type="region of interest" description="Disordered" evidence="1">
    <location>
        <begin position="22"/>
        <end position="102"/>
    </location>
</feature>
<proteinExistence type="predicted"/>
<dbReference type="Proteomes" id="UP000617041">
    <property type="component" value="Unassembled WGS sequence"/>
</dbReference>
<protein>
    <recommendedName>
        <fullName evidence="5">Fe-S oxidoreductase</fullName>
    </recommendedName>
</protein>
<keyword evidence="2" id="KW-0732">Signal</keyword>
<organism evidence="3 4">
    <name type="scientific">Ramlibacter algicola</name>
    <dbReference type="NCBI Taxonomy" id="2795217"/>
    <lineage>
        <taxon>Bacteria</taxon>
        <taxon>Pseudomonadati</taxon>
        <taxon>Pseudomonadota</taxon>
        <taxon>Betaproteobacteria</taxon>
        <taxon>Burkholderiales</taxon>
        <taxon>Comamonadaceae</taxon>
        <taxon>Ramlibacter</taxon>
    </lineage>
</organism>
<dbReference type="AlphaFoldDB" id="A0A934Q1Q1"/>
<sequence>MATGRFALAACLAAASAASLAQTATSSATMNTQAGSATSSLEALPPTASRPSAPTQVSRPTEASAPNSGVASEGDARVGRNTSPNARIDVERQVGGSGSAGLAAMGGGVDPAAMPTSQMGAGSNLMPDCPMGMVRYMGLCMPYAQAQAAQKPNKAQKPR</sequence>
<gene>
    <name evidence="3" type="ORF">I8E28_12910</name>
</gene>
<feature type="chain" id="PRO_5037509949" description="Fe-S oxidoreductase" evidence="2">
    <location>
        <begin position="22"/>
        <end position="159"/>
    </location>
</feature>
<name>A0A934Q1Q1_9BURK</name>
<keyword evidence="4" id="KW-1185">Reference proteome</keyword>
<comment type="caution">
    <text evidence="3">The sequence shown here is derived from an EMBL/GenBank/DDBJ whole genome shotgun (WGS) entry which is preliminary data.</text>
</comment>
<accession>A0A934Q1Q1</accession>
<reference evidence="3" key="1">
    <citation type="submission" date="2020-12" db="EMBL/GenBank/DDBJ databases">
        <title>Ramlibacter sp. nov., isolated from a freshwater alga, Cryptomonas.</title>
        <authorList>
            <person name="Kim H.M."/>
            <person name="Jeon C.O."/>
        </authorList>
    </citation>
    <scope>NUCLEOTIDE SEQUENCE</scope>
    <source>
        <strain evidence="3">CrO1</strain>
    </source>
</reference>
<evidence type="ECO:0008006" key="5">
    <source>
        <dbReference type="Google" id="ProtNLM"/>
    </source>
</evidence>